<keyword evidence="7 8" id="KW-0342">GTP-binding</keyword>
<evidence type="ECO:0000313" key="11">
    <source>
        <dbReference type="EMBL" id="MBL0374149.1"/>
    </source>
</evidence>
<feature type="binding site" evidence="8">
    <location>
        <position position="441"/>
    </location>
    <ligand>
        <name>(6S)-5-formyl-5,6,7,8-tetrahydrofolate</name>
        <dbReference type="ChEBI" id="CHEBI:57457"/>
    </ligand>
</feature>
<dbReference type="RefSeq" id="WP_201661923.1">
    <property type="nucleotide sequence ID" value="NZ_JAEQNC010000011.1"/>
</dbReference>
<feature type="binding site" evidence="8">
    <location>
        <begin position="247"/>
        <end position="253"/>
    </location>
    <ligand>
        <name>GTP</name>
        <dbReference type="ChEBI" id="CHEBI:37565"/>
    </ligand>
</feature>
<dbReference type="InterPro" id="IPR031168">
    <property type="entry name" value="G_TrmE"/>
</dbReference>
<dbReference type="Gene3D" id="1.20.120.430">
    <property type="entry name" value="tRNA modification GTPase MnmE domain 2"/>
    <property type="match status" value="1"/>
</dbReference>
<comment type="function">
    <text evidence="8">Exhibits a very high intrinsic GTPase hydrolysis rate. Involved in the addition of a carboxymethylaminomethyl (cmnm) group at the wobble position (U34) of certain tRNAs, forming tRNA-cmnm(5)s(2)U34.</text>
</comment>
<dbReference type="GO" id="GO:0002098">
    <property type="term" value="P:tRNA wobble uridine modification"/>
    <property type="evidence" value="ECO:0007669"/>
    <property type="project" value="TreeGrafter"/>
</dbReference>
<evidence type="ECO:0000256" key="1">
    <source>
        <dbReference type="ARBA" id="ARBA00011043"/>
    </source>
</evidence>
<evidence type="ECO:0000259" key="10">
    <source>
        <dbReference type="PROSITE" id="PS51709"/>
    </source>
</evidence>
<dbReference type="CDD" id="cd04164">
    <property type="entry name" value="trmE"/>
    <property type="match status" value="1"/>
</dbReference>
<keyword evidence="2 8" id="KW-0819">tRNA processing</keyword>
<dbReference type="InterPro" id="IPR027266">
    <property type="entry name" value="TrmE/GcvT-like"/>
</dbReference>
<evidence type="ECO:0000313" key="12">
    <source>
        <dbReference type="Proteomes" id="UP000633219"/>
    </source>
</evidence>
<dbReference type="Pfam" id="PF12631">
    <property type="entry name" value="MnmE_helical"/>
    <property type="match status" value="1"/>
</dbReference>
<comment type="caution">
    <text evidence="11">The sequence shown here is derived from an EMBL/GenBank/DDBJ whole genome shotgun (WGS) entry which is preliminary data.</text>
</comment>
<evidence type="ECO:0000256" key="8">
    <source>
        <dbReference type="HAMAP-Rule" id="MF_00379"/>
    </source>
</evidence>
<keyword evidence="5 8" id="KW-0460">Magnesium</keyword>
<feature type="binding site" evidence="8">
    <location>
        <position position="121"/>
    </location>
    <ligand>
        <name>(6S)-5-formyl-5,6,7,8-tetrahydrofolate</name>
        <dbReference type="ChEBI" id="CHEBI:57457"/>
    </ligand>
</feature>
<dbReference type="FunFam" id="3.30.1360.120:FF:000007">
    <property type="entry name" value="tRNA modification GTPase GTPBP3, mitochondrial"/>
    <property type="match status" value="1"/>
</dbReference>
<dbReference type="PANTHER" id="PTHR42714">
    <property type="entry name" value="TRNA MODIFICATION GTPASE GTPBP3"/>
    <property type="match status" value="1"/>
</dbReference>
<accession>A0A936YTJ7</accession>
<dbReference type="SUPFAM" id="SSF103025">
    <property type="entry name" value="Folate-binding domain"/>
    <property type="match status" value="1"/>
</dbReference>
<dbReference type="InterPro" id="IPR025867">
    <property type="entry name" value="MnmE_helical"/>
</dbReference>
<dbReference type="GO" id="GO:0030488">
    <property type="term" value="P:tRNA methylation"/>
    <property type="evidence" value="ECO:0007669"/>
    <property type="project" value="TreeGrafter"/>
</dbReference>
<feature type="binding site" evidence="8">
    <location>
        <begin position="272"/>
        <end position="275"/>
    </location>
    <ligand>
        <name>GTP</name>
        <dbReference type="ChEBI" id="CHEBI:37565"/>
    </ligand>
</feature>
<dbReference type="GO" id="GO:0046872">
    <property type="term" value="F:metal ion binding"/>
    <property type="evidence" value="ECO:0007669"/>
    <property type="project" value="UniProtKB-KW"/>
</dbReference>
<evidence type="ECO:0000256" key="3">
    <source>
        <dbReference type="ARBA" id="ARBA00022741"/>
    </source>
</evidence>
<feature type="binding site" evidence="8">
    <location>
        <position position="252"/>
    </location>
    <ligand>
        <name>K(+)</name>
        <dbReference type="ChEBI" id="CHEBI:29103"/>
    </ligand>
</feature>
<evidence type="ECO:0000256" key="9">
    <source>
        <dbReference type="RuleBase" id="RU003313"/>
    </source>
</evidence>
<sequence>MQPASKTVFALSSGSLPAGVAVIRISGPKVREILAEFAGGVPEPRTAVLRWFRDRDGRSIDQGLVLFFSGPNSFTGEDCAELQMHGGRASVNAILAVLSGVEEVKFAEAGEFSRRAFENGKLDLVEIEGLADLISAETEMQRRLALEQSSGHLSALYQSWMNRLTRARALIEAELDFPDEEDVPGSVSDRVWKDVATIRGEISTHLQGHRAAEIVRDGFKVVIAGRPNAGKSSLLNALARRDVAIVTDIAGTTRDLISVDLDIGGYLVRMVDTAGLRQSADIVEQEGVRRALVSVEDADLVLLLRDCDDGEAFPRIETSGKVLKISAKIDRAPNNACLTDADLVLSASTGEGIDSLTKRIEQILSHSLDYTGNAVAVRRRQVDLLRDAISAMDNSLARDDSLIELRAEDLRQASHCLGKITGFVDVEDLLDVIFSEFCIGK</sequence>
<dbReference type="GO" id="GO:0005525">
    <property type="term" value="F:GTP binding"/>
    <property type="evidence" value="ECO:0007669"/>
    <property type="project" value="UniProtKB-UniRule"/>
</dbReference>
<protein>
    <recommendedName>
        <fullName evidence="8">tRNA modification GTPase MnmE</fullName>
        <ecNumber evidence="8">3.6.-.-</ecNumber>
    </recommendedName>
</protein>
<proteinExistence type="inferred from homology"/>
<keyword evidence="4 8" id="KW-0378">Hydrolase</keyword>
<keyword evidence="12" id="KW-1185">Reference proteome</keyword>
<comment type="cofactor">
    <cofactor evidence="8">
        <name>K(+)</name>
        <dbReference type="ChEBI" id="CHEBI:29103"/>
    </cofactor>
    <text evidence="8">Binds 1 potassium ion per subunit.</text>
</comment>
<evidence type="ECO:0000256" key="5">
    <source>
        <dbReference type="ARBA" id="ARBA00022842"/>
    </source>
</evidence>
<dbReference type="Proteomes" id="UP000633219">
    <property type="component" value="Unassembled WGS sequence"/>
</dbReference>
<dbReference type="InterPro" id="IPR027417">
    <property type="entry name" value="P-loop_NTPase"/>
</dbReference>
<feature type="binding site" evidence="8">
    <location>
        <position position="24"/>
    </location>
    <ligand>
        <name>(6S)-5-formyl-5,6,7,8-tetrahydrofolate</name>
        <dbReference type="ChEBI" id="CHEBI:57457"/>
    </ligand>
</feature>
<feature type="binding site" evidence="8">
    <location>
        <begin position="228"/>
        <end position="233"/>
    </location>
    <ligand>
        <name>GTP</name>
        <dbReference type="ChEBI" id="CHEBI:37565"/>
    </ligand>
</feature>
<dbReference type="InterPro" id="IPR004520">
    <property type="entry name" value="GTPase_MnmE"/>
</dbReference>
<evidence type="ECO:0000256" key="7">
    <source>
        <dbReference type="ARBA" id="ARBA00023134"/>
    </source>
</evidence>
<feature type="binding site" evidence="8">
    <location>
        <position position="228"/>
    </location>
    <ligand>
        <name>K(+)</name>
        <dbReference type="ChEBI" id="CHEBI:29103"/>
    </ligand>
</feature>
<evidence type="ECO:0000256" key="4">
    <source>
        <dbReference type="ARBA" id="ARBA00022801"/>
    </source>
</evidence>
<keyword evidence="8" id="KW-0479">Metal-binding</keyword>
<dbReference type="InterPro" id="IPR005225">
    <property type="entry name" value="Small_GTP-bd"/>
</dbReference>
<comment type="subunit">
    <text evidence="8">Homodimer. Heterotetramer of two MnmE and two MnmG subunits.</text>
</comment>
<name>A0A936YTJ7_9HYPH</name>
<dbReference type="AlphaFoldDB" id="A0A936YTJ7"/>
<dbReference type="EMBL" id="JAEQNC010000011">
    <property type="protein sequence ID" value="MBL0374149.1"/>
    <property type="molecule type" value="Genomic_DNA"/>
</dbReference>
<dbReference type="Pfam" id="PF10396">
    <property type="entry name" value="TrmE_N"/>
    <property type="match status" value="1"/>
</dbReference>
<feature type="domain" description="TrmE-type G" evidence="10">
    <location>
        <begin position="218"/>
        <end position="365"/>
    </location>
</feature>
<keyword evidence="6 8" id="KW-0630">Potassium</keyword>
<dbReference type="CDD" id="cd14858">
    <property type="entry name" value="TrmE_N"/>
    <property type="match status" value="1"/>
</dbReference>
<feature type="binding site" evidence="8">
    <location>
        <position position="81"/>
    </location>
    <ligand>
        <name>(6S)-5-formyl-5,6,7,8-tetrahydrofolate</name>
        <dbReference type="ChEBI" id="CHEBI:57457"/>
    </ligand>
</feature>
<dbReference type="Pfam" id="PF01926">
    <property type="entry name" value="MMR_HSR1"/>
    <property type="match status" value="1"/>
</dbReference>
<feature type="binding site" evidence="8">
    <location>
        <position position="247"/>
    </location>
    <ligand>
        <name>K(+)</name>
        <dbReference type="ChEBI" id="CHEBI:29103"/>
    </ligand>
</feature>
<reference evidence="11" key="1">
    <citation type="submission" date="2021-01" db="EMBL/GenBank/DDBJ databases">
        <title>Rhizobium sp. strain KVB221 16S ribosomal RNA gene Genome sequencing and assembly.</title>
        <authorList>
            <person name="Kang M."/>
        </authorList>
    </citation>
    <scope>NUCLEOTIDE SEQUENCE</scope>
    <source>
        <strain evidence="11">KVB221</strain>
    </source>
</reference>
<keyword evidence="3 8" id="KW-0547">Nucleotide-binding</keyword>
<dbReference type="PROSITE" id="PS51709">
    <property type="entry name" value="G_TRME"/>
    <property type="match status" value="1"/>
</dbReference>
<dbReference type="SUPFAM" id="SSF52540">
    <property type="entry name" value="P-loop containing nucleoside triphosphate hydrolases"/>
    <property type="match status" value="1"/>
</dbReference>
<dbReference type="NCBIfam" id="NF003661">
    <property type="entry name" value="PRK05291.1-3"/>
    <property type="match status" value="1"/>
</dbReference>
<dbReference type="InterPro" id="IPR018948">
    <property type="entry name" value="GTP-bd_TrmE_N"/>
</dbReference>
<dbReference type="PANTHER" id="PTHR42714:SF2">
    <property type="entry name" value="TRNA MODIFICATION GTPASE GTPBP3, MITOCHONDRIAL"/>
    <property type="match status" value="1"/>
</dbReference>
<feature type="binding site" evidence="8">
    <location>
        <position position="232"/>
    </location>
    <ligand>
        <name>Mg(2+)</name>
        <dbReference type="ChEBI" id="CHEBI:18420"/>
    </ligand>
</feature>
<organism evidence="11 12">
    <name type="scientific">Rhizobium setariae</name>
    <dbReference type="NCBI Taxonomy" id="2801340"/>
    <lineage>
        <taxon>Bacteria</taxon>
        <taxon>Pseudomonadati</taxon>
        <taxon>Pseudomonadota</taxon>
        <taxon>Alphaproteobacteria</taxon>
        <taxon>Hyphomicrobiales</taxon>
        <taxon>Rhizobiaceae</taxon>
        <taxon>Rhizobium/Agrobacterium group</taxon>
        <taxon>Rhizobium</taxon>
    </lineage>
</organism>
<comment type="similarity">
    <text evidence="1 8 9">Belongs to the TRAFAC class TrmE-Era-EngA-EngB-Septin-like GTPase superfamily. TrmE GTPase family.</text>
</comment>
<dbReference type="SUPFAM" id="SSF116878">
    <property type="entry name" value="TrmE connector domain"/>
    <property type="match status" value="1"/>
</dbReference>
<dbReference type="GO" id="GO:0003924">
    <property type="term" value="F:GTPase activity"/>
    <property type="evidence" value="ECO:0007669"/>
    <property type="project" value="UniProtKB-UniRule"/>
</dbReference>
<keyword evidence="8" id="KW-0963">Cytoplasm</keyword>
<evidence type="ECO:0000256" key="2">
    <source>
        <dbReference type="ARBA" id="ARBA00022694"/>
    </source>
</evidence>
<comment type="caution">
    <text evidence="8">Lacks conserved residue(s) required for the propagation of feature annotation.</text>
</comment>
<dbReference type="InterPro" id="IPR006073">
    <property type="entry name" value="GTP-bd"/>
</dbReference>
<comment type="subcellular location">
    <subcellularLocation>
        <location evidence="8">Cytoplasm</location>
    </subcellularLocation>
</comment>
<feature type="binding site" evidence="8">
    <location>
        <position position="249"/>
    </location>
    <ligand>
        <name>K(+)</name>
        <dbReference type="ChEBI" id="CHEBI:29103"/>
    </ligand>
</feature>
<dbReference type="Gene3D" id="3.30.1360.120">
    <property type="entry name" value="Probable tRNA modification gtpase trme, domain 1"/>
    <property type="match status" value="1"/>
</dbReference>
<gene>
    <name evidence="8 11" type="primary">mnmE</name>
    <name evidence="8" type="synonym">trmE</name>
    <name evidence="11" type="ORF">JJB09_19170</name>
</gene>
<dbReference type="HAMAP" id="MF_00379">
    <property type="entry name" value="GTPase_MnmE"/>
    <property type="match status" value="1"/>
</dbReference>
<dbReference type="InterPro" id="IPR027368">
    <property type="entry name" value="MnmE_dom2"/>
</dbReference>
<dbReference type="NCBIfam" id="TIGR00450">
    <property type="entry name" value="mnmE_trmE_thdF"/>
    <property type="match status" value="1"/>
</dbReference>
<dbReference type="Gene3D" id="3.40.50.300">
    <property type="entry name" value="P-loop containing nucleotide triphosphate hydrolases"/>
    <property type="match status" value="1"/>
</dbReference>
<dbReference type="NCBIfam" id="TIGR00231">
    <property type="entry name" value="small_GTP"/>
    <property type="match status" value="1"/>
</dbReference>
<feature type="binding site" evidence="8">
    <location>
        <position position="253"/>
    </location>
    <ligand>
        <name>Mg(2+)</name>
        <dbReference type="ChEBI" id="CHEBI:18420"/>
    </ligand>
</feature>
<dbReference type="EC" id="3.6.-.-" evidence="8"/>
<dbReference type="GO" id="GO:0005737">
    <property type="term" value="C:cytoplasm"/>
    <property type="evidence" value="ECO:0007669"/>
    <property type="project" value="UniProtKB-SubCell"/>
</dbReference>
<evidence type="ECO:0000256" key="6">
    <source>
        <dbReference type="ARBA" id="ARBA00022958"/>
    </source>
</evidence>